<evidence type="ECO:0000313" key="3">
    <source>
        <dbReference type="Proteomes" id="UP001201812"/>
    </source>
</evidence>
<sequence length="145" mass="16572">MKNSLQISLVFLLVTTVDAFYTTEFYLPSSFQRFMPSNLHSDKDTTHPQLSPKIQFGLPLYAPAEMPEQIAVPIGQPQQISENDITNEAKSDEIPAARRTMAEERRNDVLPRRTLRHLMSGEFGGYGGNYRKFLRPCFYSPIQCL</sequence>
<evidence type="ECO:0000256" key="1">
    <source>
        <dbReference type="SAM" id="SignalP"/>
    </source>
</evidence>
<proteinExistence type="predicted"/>
<comment type="caution">
    <text evidence="2">The sequence shown here is derived from an EMBL/GenBank/DDBJ whole genome shotgun (WGS) entry which is preliminary data.</text>
</comment>
<keyword evidence="3" id="KW-1185">Reference proteome</keyword>
<dbReference type="Proteomes" id="UP001201812">
    <property type="component" value="Unassembled WGS sequence"/>
</dbReference>
<accession>A0AAD4R7D6</accession>
<evidence type="ECO:0000313" key="2">
    <source>
        <dbReference type="EMBL" id="KAI1714516.1"/>
    </source>
</evidence>
<name>A0AAD4R7D6_9BILA</name>
<reference evidence="2" key="1">
    <citation type="submission" date="2022-01" db="EMBL/GenBank/DDBJ databases">
        <title>Genome Sequence Resource for Two Populations of Ditylenchus destructor, the Migratory Endoparasitic Phytonematode.</title>
        <authorList>
            <person name="Zhang H."/>
            <person name="Lin R."/>
            <person name="Xie B."/>
        </authorList>
    </citation>
    <scope>NUCLEOTIDE SEQUENCE</scope>
    <source>
        <strain evidence="2">BazhouSP</strain>
    </source>
</reference>
<feature type="signal peptide" evidence="1">
    <location>
        <begin position="1"/>
        <end position="19"/>
    </location>
</feature>
<gene>
    <name evidence="2" type="ORF">DdX_08614</name>
</gene>
<dbReference type="AlphaFoldDB" id="A0AAD4R7D6"/>
<dbReference type="EMBL" id="JAKKPZ010000013">
    <property type="protein sequence ID" value="KAI1714516.1"/>
    <property type="molecule type" value="Genomic_DNA"/>
</dbReference>
<feature type="chain" id="PRO_5042162287" evidence="1">
    <location>
        <begin position="20"/>
        <end position="145"/>
    </location>
</feature>
<keyword evidence="1" id="KW-0732">Signal</keyword>
<protein>
    <submittedName>
        <fullName evidence="2">Uncharacterized protein</fullName>
    </submittedName>
</protein>
<organism evidence="2 3">
    <name type="scientific">Ditylenchus destructor</name>
    <dbReference type="NCBI Taxonomy" id="166010"/>
    <lineage>
        <taxon>Eukaryota</taxon>
        <taxon>Metazoa</taxon>
        <taxon>Ecdysozoa</taxon>
        <taxon>Nematoda</taxon>
        <taxon>Chromadorea</taxon>
        <taxon>Rhabditida</taxon>
        <taxon>Tylenchina</taxon>
        <taxon>Tylenchomorpha</taxon>
        <taxon>Sphaerularioidea</taxon>
        <taxon>Anguinidae</taxon>
        <taxon>Anguininae</taxon>
        <taxon>Ditylenchus</taxon>
    </lineage>
</organism>